<name>A0A1G9ZZ92_9EURY</name>
<keyword evidence="1" id="KW-1133">Transmembrane helix</keyword>
<gene>
    <name evidence="2" type="ORF">SAMN05192554_12348</name>
</gene>
<keyword evidence="3" id="KW-1185">Reference proteome</keyword>
<reference evidence="2 3" key="1">
    <citation type="submission" date="2016-10" db="EMBL/GenBank/DDBJ databases">
        <authorList>
            <person name="de Groot N.N."/>
        </authorList>
    </citation>
    <scope>NUCLEOTIDE SEQUENCE [LARGE SCALE GENOMIC DNA]</scope>
    <source>
        <strain evidence="3">EB21,IBRC-M 10013,KCTC 4048</strain>
    </source>
</reference>
<keyword evidence="1" id="KW-0812">Transmembrane</keyword>
<dbReference type="EMBL" id="FNIA01000023">
    <property type="protein sequence ID" value="SDN26417.1"/>
    <property type="molecule type" value="Genomic_DNA"/>
</dbReference>
<organism evidence="2 3">
    <name type="scientific">Haloarchaeobius iranensis</name>
    <dbReference type="NCBI Taxonomy" id="996166"/>
    <lineage>
        <taxon>Archaea</taxon>
        <taxon>Methanobacteriati</taxon>
        <taxon>Methanobacteriota</taxon>
        <taxon>Stenosarchaea group</taxon>
        <taxon>Halobacteria</taxon>
        <taxon>Halobacteriales</taxon>
        <taxon>Halorubellaceae</taxon>
        <taxon>Haloarchaeobius</taxon>
    </lineage>
</organism>
<protein>
    <submittedName>
        <fullName evidence="2">Uncharacterized protein</fullName>
    </submittedName>
</protein>
<feature type="transmembrane region" description="Helical" evidence="1">
    <location>
        <begin position="39"/>
        <end position="59"/>
    </location>
</feature>
<proteinExistence type="predicted"/>
<accession>A0A1G9ZZ92</accession>
<feature type="transmembrane region" description="Helical" evidence="1">
    <location>
        <begin position="92"/>
        <end position="110"/>
    </location>
</feature>
<feature type="transmembrane region" description="Helical" evidence="1">
    <location>
        <begin position="64"/>
        <end position="86"/>
    </location>
</feature>
<evidence type="ECO:0000313" key="3">
    <source>
        <dbReference type="Proteomes" id="UP000199370"/>
    </source>
</evidence>
<sequence length="114" mass="11347">MSHDLPRYAVGTLVGLAGVLLFAEPLVGPIALGSVAVRPVALSVGVLALGLSLGGVLFLSRGRWFVGAAHAVPGVGFAVVFGATALGSETGLLFGVAVVLGACLALADGLRRQR</sequence>
<dbReference type="RefSeq" id="WP_089735643.1">
    <property type="nucleotide sequence ID" value="NZ_FNIA01000023.1"/>
</dbReference>
<evidence type="ECO:0000256" key="1">
    <source>
        <dbReference type="SAM" id="Phobius"/>
    </source>
</evidence>
<evidence type="ECO:0000313" key="2">
    <source>
        <dbReference type="EMBL" id="SDN26417.1"/>
    </source>
</evidence>
<dbReference type="Proteomes" id="UP000199370">
    <property type="component" value="Unassembled WGS sequence"/>
</dbReference>
<keyword evidence="1" id="KW-0472">Membrane</keyword>
<dbReference type="STRING" id="996166.SAMN05192554_12348"/>
<dbReference type="AlphaFoldDB" id="A0A1G9ZZ92"/>